<name>A0ABN9KLW4_9NEOB</name>
<dbReference type="EMBL" id="CAUEEQ010000001">
    <property type="protein sequence ID" value="CAJ0914900.1"/>
    <property type="molecule type" value="Genomic_DNA"/>
</dbReference>
<evidence type="ECO:0000313" key="2">
    <source>
        <dbReference type="Proteomes" id="UP001176940"/>
    </source>
</evidence>
<organism evidence="1 2">
    <name type="scientific">Ranitomeya imitator</name>
    <name type="common">mimic poison frog</name>
    <dbReference type="NCBI Taxonomy" id="111125"/>
    <lineage>
        <taxon>Eukaryota</taxon>
        <taxon>Metazoa</taxon>
        <taxon>Chordata</taxon>
        <taxon>Craniata</taxon>
        <taxon>Vertebrata</taxon>
        <taxon>Euteleostomi</taxon>
        <taxon>Amphibia</taxon>
        <taxon>Batrachia</taxon>
        <taxon>Anura</taxon>
        <taxon>Neobatrachia</taxon>
        <taxon>Hyloidea</taxon>
        <taxon>Dendrobatidae</taxon>
        <taxon>Dendrobatinae</taxon>
        <taxon>Ranitomeya</taxon>
    </lineage>
</organism>
<comment type="caution">
    <text evidence="1">The sequence shown here is derived from an EMBL/GenBank/DDBJ whole genome shotgun (WGS) entry which is preliminary data.</text>
</comment>
<evidence type="ECO:0000313" key="1">
    <source>
        <dbReference type="EMBL" id="CAJ0914900.1"/>
    </source>
</evidence>
<gene>
    <name evidence="1" type="ORF">RIMI_LOCUS18189</name>
</gene>
<reference evidence="1" key="1">
    <citation type="submission" date="2023-07" db="EMBL/GenBank/DDBJ databases">
        <authorList>
            <person name="Stuckert A."/>
        </authorList>
    </citation>
    <scope>NUCLEOTIDE SEQUENCE</scope>
</reference>
<keyword evidence="2" id="KW-1185">Reference proteome</keyword>
<dbReference type="Proteomes" id="UP001176940">
    <property type="component" value="Unassembled WGS sequence"/>
</dbReference>
<proteinExistence type="predicted"/>
<accession>A0ABN9KLW4</accession>
<sequence length="230" mass="25156">MYQSLMVYAARFHLDAQEMAENACPPDDGLCFVPTTILKVFSRFTQRNRNCPFTWAPRATDQFTANVTTPLMMIGPIPSNPMALVGIPLTKPPSYISVIKMHFGANLPAGRFGGRTAHAPAILQDGGAQGEDGRTDTGTPDCGLIRSVLSMFVQRYQYELILSCWKLWEADLPSTPLVSNYITSAADITAATNHPAHCQELHNGFSLAPPDHWCLPAVATLLLPPSDKKK</sequence>
<protein>
    <submittedName>
        <fullName evidence="1">Uncharacterized protein</fullName>
    </submittedName>
</protein>